<dbReference type="RefSeq" id="WP_131030216.1">
    <property type="nucleotide sequence ID" value="NZ_SIXF01000009.1"/>
</dbReference>
<gene>
    <name evidence="1" type="ORF">EYS08_11765</name>
</gene>
<sequence>MKICLITPGHISTNPRLVKEATTLVEAGYKVHLIFTQYMGYLLGDDQLLLKNNPSITYDTLIWTNKDAFSRFLTGILQKLSNLFSSTFKHGFIFHKIVLNRNYRWQLRRAIAYKADLYIAHNAGALAVAADAAKKNRTRFAFDAEDYHRGEDLSARMMNSLIYLENKYLPEARYITASAPLIATAYAKLYNKPVTTILNVFPTPKLPIDKKTERASLKLFWFSQTVGLGRGIESIIISMAELKDRPIELHLLGNCDEAMKNRIGDIALEHGLNKRHIYYHPPIFADDIFSFASQFDIGMASETGIPLNRDICLTNKIFTYLQSGLAVVASNTSGQMQLIREYPQIGMLYENDNPSKLTSILAYYLDHSEELIFAKEQSLSLAEEIFNWEKEEKKILSIINNFK</sequence>
<dbReference type="OrthoDB" id="1406894at2"/>
<name>A0A4V6MTV9_9SPHI</name>
<keyword evidence="2" id="KW-1185">Reference proteome</keyword>
<evidence type="ECO:0000313" key="2">
    <source>
        <dbReference type="Proteomes" id="UP000291819"/>
    </source>
</evidence>
<evidence type="ECO:0008006" key="3">
    <source>
        <dbReference type="Google" id="ProtNLM"/>
    </source>
</evidence>
<dbReference type="EMBL" id="SIXF01000009">
    <property type="protein sequence ID" value="TBO42197.1"/>
    <property type="molecule type" value="Genomic_DNA"/>
</dbReference>
<organism evidence="1 2">
    <name type="scientific">Pedobacter kyonggii</name>
    <dbReference type="NCBI Taxonomy" id="1926871"/>
    <lineage>
        <taxon>Bacteria</taxon>
        <taxon>Pseudomonadati</taxon>
        <taxon>Bacteroidota</taxon>
        <taxon>Sphingobacteriia</taxon>
        <taxon>Sphingobacteriales</taxon>
        <taxon>Sphingobacteriaceae</taxon>
        <taxon>Pedobacter</taxon>
    </lineage>
</organism>
<dbReference type="AlphaFoldDB" id="A0A4V6MTV9"/>
<comment type="caution">
    <text evidence="1">The sequence shown here is derived from an EMBL/GenBank/DDBJ whole genome shotgun (WGS) entry which is preliminary data.</text>
</comment>
<dbReference type="SUPFAM" id="SSF53756">
    <property type="entry name" value="UDP-Glycosyltransferase/glycogen phosphorylase"/>
    <property type="match status" value="1"/>
</dbReference>
<accession>A0A4V6MTV9</accession>
<dbReference type="Proteomes" id="UP000291819">
    <property type="component" value="Unassembled WGS sequence"/>
</dbReference>
<dbReference type="Gene3D" id="3.40.50.2000">
    <property type="entry name" value="Glycogen Phosphorylase B"/>
    <property type="match status" value="2"/>
</dbReference>
<protein>
    <recommendedName>
        <fullName evidence="3">Glycosyltransferase</fullName>
    </recommendedName>
</protein>
<proteinExistence type="predicted"/>
<evidence type="ECO:0000313" key="1">
    <source>
        <dbReference type="EMBL" id="TBO42197.1"/>
    </source>
</evidence>
<reference evidence="1 2" key="1">
    <citation type="submission" date="2019-02" db="EMBL/GenBank/DDBJ databases">
        <title>Pedobacter kyonggii whole genome sequence analysis.</title>
        <authorList>
            <person name="Dahal R.H."/>
        </authorList>
    </citation>
    <scope>NUCLEOTIDE SEQUENCE [LARGE SCALE GENOMIC DNA]</scope>
    <source>
        <strain evidence="1 2">K-4-11-1</strain>
    </source>
</reference>